<protein>
    <submittedName>
        <fullName evidence="5">Helicase</fullName>
    </submittedName>
</protein>
<dbReference type="InterPro" id="IPR000330">
    <property type="entry name" value="SNF2_N"/>
</dbReference>
<geneLocation type="plasmid" evidence="6">
    <name>psmr5</name>
</geneLocation>
<dbReference type="EMBL" id="CP020932">
    <property type="protein sequence ID" value="ARM86121.1"/>
    <property type="molecule type" value="Genomic_DNA"/>
</dbReference>
<sequence>MTAAMRTYGRLSYEAKFDQWLIEAIEPHVAIRLKQLFPRISKNRSAPFRLQGTSDVAADLEWFLTRYPMDMIGDDRQRLNNQSQRFFNDQAEAERILAPSAKPRYRVGLMPGQIQRDYQAVATSLIEQVHSLMLIDDIGLGKTYEGLSVGLIPGALPMVVVVEPHLQEQWAEKAASYIDLRIHSVKGTKPYSLPDADIYIVKYTQLAGWVDVLSQGWVNAIVFDEVQQLRRGTESAKGAAAASICAAIDIRVGMTATTIYNYGIEIFNIADMIRPGCLGTKAEFQREWCTTDNQGKGIVKDPDALGMYLREIHMVLRRSKADVGQEARQLKPDLQWVEPNQKLVKDNEELAVSLAMTALTGDFKSAGLAARDFDMKMREMTGIAKARAVAAYVKMVAESGQKVLLFGWHREVYRIWAEELADLNVVWYTGSESPAQKAKNKQAFIDGEADVMVMSLRSGAGTDGIQHCCSTVIFGELDWSPQIHKQCVGRLDRDGQLEEVFVIYIVTNYGSDPIIIDMQGLKSGQNQGITDPGKKEGDYQQAPDRIKTLAKAYLKAQGVKVPERQDRAPSAGEQVALL</sequence>
<gene>
    <name evidence="5" type="ORF">MARSALSMR5_04101</name>
</gene>
<dbReference type="InterPro" id="IPR038718">
    <property type="entry name" value="SNF2-like_sf"/>
</dbReference>
<dbReference type="GeneID" id="77258010"/>
<dbReference type="AlphaFoldDB" id="A0A1W6KFE7"/>
<dbReference type="InterPro" id="IPR049730">
    <property type="entry name" value="SNF2/RAD54-like_C"/>
</dbReference>
<dbReference type="Pfam" id="PF00271">
    <property type="entry name" value="Helicase_C"/>
    <property type="match status" value="1"/>
</dbReference>
<dbReference type="PANTHER" id="PTHR45766">
    <property type="entry name" value="DNA ANNEALING HELICASE AND ENDONUCLEASE ZRANB3 FAMILY MEMBER"/>
    <property type="match status" value="1"/>
</dbReference>
<reference evidence="5 6" key="1">
    <citation type="submission" date="2017-04" db="EMBL/GenBank/DDBJ databases">
        <title>Genome Sequence of Marinobacter salarius strain SMR5 Isolated from a culture of the Diatom Skeletonema marinoi.</title>
        <authorList>
            <person name="Topel M."/>
            <person name="Pinder M.I.M."/>
            <person name="Johansson O.N."/>
            <person name="Kourtchenko O."/>
            <person name="Godhe A."/>
            <person name="Clarke A.K."/>
        </authorList>
    </citation>
    <scope>NUCLEOTIDE SEQUENCE [LARGE SCALE GENOMIC DNA]</scope>
    <source>
        <strain evidence="5 6">SMR5</strain>
        <plasmid evidence="6">Plasmid psmr5</plasmid>
    </source>
</reference>
<organism evidence="5 6">
    <name type="scientific">Marinobacter salarius</name>
    <dbReference type="NCBI Taxonomy" id="1420917"/>
    <lineage>
        <taxon>Bacteria</taxon>
        <taxon>Pseudomonadati</taxon>
        <taxon>Pseudomonadota</taxon>
        <taxon>Gammaproteobacteria</taxon>
        <taxon>Pseudomonadales</taxon>
        <taxon>Marinobacteraceae</taxon>
        <taxon>Marinobacter</taxon>
    </lineage>
</organism>
<dbReference type="Gene3D" id="3.40.50.10810">
    <property type="entry name" value="Tandem AAA-ATPase domain"/>
    <property type="match status" value="1"/>
</dbReference>
<evidence type="ECO:0000259" key="4">
    <source>
        <dbReference type="Pfam" id="PF00271"/>
    </source>
</evidence>
<dbReference type="CDD" id="cd18793">
    <property type="entry name" value="SF2_C_SNF"/>
    <property type="match status" value="1"/>
</dbReference>
<dbReference type="InterPro" id="IPR001650">
    <property type="entry name" value="Helicase_C-like"/>
</dbReference>
<dbReference type="GO" id="GO:0016787">
    <property type="term" value="F:hydrolase activity"/>
    <property type="evidence" value="ECO:0007669"/>
    <property type="project" value="UniProtKB-KW"/>
</dbReference>
<dbReference type="GO" id="GO:0005524">
    <property type="term" value="F:ATP binding"/>
    <property type="evidence" value="ECO:0007669"/>
    <property type="project" value="InterPro"/>
</dbReference>
<evidence type="ECO:0000313" key="6">
    <source>
        <dbReference type="Proteomes" id="UP000193100"/>
    </source>
</evidence>
<dbReference type="PANTHER" id="PTHR45766:SF6">
    <property type="entry name" value="SWI_SNF-RELATED MATRIX-ASSOCIATED ACTIN-DEPENDENT REGULATOR OF CHROMATIN SUBFAMILY A-LIKE PROTEIN 1"/>
    <property type="match status" value="1"/>
</dbReference>
<feature type="domain" description="Helicase C-terminal" evidence="4">
    <location>
        <begin position="395"/>
        <end position="495"/>
    </location>
</feature>
<evidence type="ECO:0000256" key="2">
    <source>
        <dbReference type="ARBA" id="ARBA00022806"/>
    </source>
</evidence>
<dbReference type="Gene3D" id="3.40.50.300">
    <property type="entry name" value="P-loop containing nucleotide triphosphate hydrolases"/>
    <property type="match status" value="1"/>
</dbReference>
<keyword evidence="2 5" id="KW-0347">Helicase</keyword>
<evidence type="ECO:0000313" key="5">
    <source>
        <dbReference type="EMBL" id="ARM86121.1"/>
    </source>
</evidence>
<dbReference type="Proteomes" id="UP000193100">
    <property type="component" value="Plasmid pSMR5"/>
</dbReference>
<dbReference type="RefSeq" id="WP_085682089.1">
    <property type="nucleotide sequence ID" value="NZ_CP020932.1"/>
</dbReference>
<dbReference type="GO" id="GO:0031297">
    <property type="term" value="P:replication fork processing"/>
    <property type="evidence" value="ECO:0007669"/>
    <property type="project" value="TreeGrafter"/>
</dbReference>
<dbReference type="GO" id="GO:0006281">
    <property type="term" value="P:DNA repair"/>
    <property type="evidence" value="ECO:0007669"/>
    <property type="project" value="TreeGrafter"/>
</dbReference>
<evidence type="ECO:0000256" key="1">
    <source>
        <dbReference type="ARBA" id="ARBA00022801"/>
    </source>
</evidence>
<evidence type="ECO:0000259" key="3">
    <source>
        <dbReference type="Pfam" id="PF00176"/>
    </source>
</evidence>
<dbReference type="Pfam" id="PF00176">
    <property type="entry name" value="SNF2-rel_dom"/>
    <property type="match status" value="1"/>
</dbReference>
<keyword evidence="5" id="KW-0614">Plasmid</keyword>
<proteinExistence type="predicted"/>
<dbReference type="GO" id="GO:0004386">
    <property type="term" value="F:helicase activity"/>
    <property type="evidence" value="ECO:0007669"/>
    <property type="project" value="UniProtKB-KW"/>
</dbReference>
<dbReference type="InterPro" id="IPR027417">
    <property type="entry name" value="P-loop_NTPase"/>
</dbReference>
<keyword evidence="1" id="KW-0378">Hydrolase</keyword>
<dbReference type="SUPFAM" id="SSF52540">
    <property type="entry name" value="P-loop containing nucleoside triphosphate hydrolases"/>
    <property type="match status" value="2"/>
</dbReference>
<feature type="domain" description="SNF2 N-terminal" evidence="3">
    <location>
        <begin position="60"/>
        <end position="326"/>
    </location>
</feature>
<keyword evidence="2 5" id="KW-0547">Nucleotide-binding</keyword>
<accession>A0A1W6KFE7</accession>
<name>A0A1W6KFE7_9GAMM</name>
<keyword evidence="2 5" id="KW-0067">ATP-binding</keyword>